<proteinExistence type="predicted"/>
<dbReference type="EMBL" id="JAUCML010000001">
    <property type="protein sequence ID" value="MDM7883719.1"/>
    <property type="molecule type" value="Genomic_DNA"/>
</dbReference>
<evidence type="ECO:0000313" key="1">
    <source>
        <dbReference type="EMBL" id="MDM7883719.1"/>
    </source>
</evidence>
<dbReference type="RefSeq" id="WP_182045954.1">
    <property type="nucleotide sequence ID" value="NZ_JAUCML010000001.1"/>
</dbReference>
<comment type="caution">
    <text evidence="1">The sequence shown here is derived from an EMBL/GenBank/DDBJ whole genome shotgun (WGS) entry which is preliminary data.</text>
</comment>
<sequence length="72" mass="9291">MTADDPVLALIERRQEEWRQRVRRRYRFRPWKARRLIWEHDELLRRQEEWRVARQERARLVRNGELQVGRRR</sequence>
<dbReference type="Proteomes" id="UP001237823">
    <property type="component" value="Unassembled WGS sequence"/>
</dbReference>
<keyword evidence="2" id="KW-1185">Reference proteome</keyword>
<evidence type="ECO:0000313" key="2">
    <source>
        <dbReference type="Proteomes" id="UP001237823"/>
    </source>
</evidence>
<name>A0ABT7T2A6_9MICO</name>
<organism evidence="1 2">
    <name type="scientific">Curtobacterium citri</name>
    <dbReference type="NCBI Taxonomy" id="3055139"/>
    <lineage>
        <taxon>Bacteria</taxon>
        <taxon>Bacillati</taxon>
        <taxon>Actinomycetota</taxon>
        <taxon>Actinomycetes</taxon>
        <taxon>Micrococcales</taxon>
        <taxon>Microbacteriaceae</taxon>
        <taxon>Curtobacterium</taxon>
    </lineage>
</organism>
<protein>
    <submittedName>
        <fullName evidence="1">Uncharacterized protein</fullName>
    </submittedName>
</protein>
<gene>
    <name evidence="1" type="ORF">QUG92_01220</name>
</gene>
<accession>A0ABT7T2A6</accession>
<reference evidence="1 2" key="1">
    <citation type="submission" date="2023-06" db="EMBL/GenBank/DDBJ databases">
        <authorList>
            <person name="Feng G."/>
            <person name="Li J."/>
            <person name="Zhu H."/>
        </authorList>
    </citation>
    <scope>NUCLEOTIDE SEQUENCE [LARGE SCALE GENOMIC DNA]</scope>
    <source>
        <strain evidence="1 2">RHCKG23</strain>
    </source>
</reference>